<sequence length="238" mass="26987">MTKTVVITQSNYIPWRGYFDMFRLADEVVLLDSVQYTRRDWRNRNKIKTPQGPSWLSISVEVKGKYSQSIDETRVADLTWAESHWRTISLAYRRAAHFETHGQWVENLLLSAGKENLLTDVNEQLIRAICEKLKIGTNIRRCTDLLPASEMAAMDSSERLAALAERVGATRYVSGPAAKAYLDHGAFDKRGIEVGWMDYSNYPEYPQLWGGFEPAVSVIDLVLNTGDEAGSYLEKTSV</sequence>
<gene>
    <name evidence="1" type="ORF">CFBP6624_23430</name>
</gene>
<dbReference type="Proteomes" id="UP000298646">
    <property type="component" value="Chromosome linear"/>
</dbReference>
<organism evidence="1 2">
    <name type="scientific">Agrobacterium tumefaciens</name>
    <dbReference type="NCBI Taxonomy" id="358"/>
    <lineage>
        <taxon>Bacteria</taxon>
        <taxon>Pseudomonadati</taxon>
        <taxon>Pseudomonadota</taxon>
        <taxon>Alphaproteobacteria</taxon>
        <taxon>Hyphomicrobiales</taxon>
        <taxon>Rhizobiaceae</taxon>
        <taxon>Rhizobium/Agrobacterium group</taxon>
        <taxon>Agrobacterium</taxon>
        <taxon>Agrobacterium tumefaciens complex</taxon>
    </lineage>
</organism>
<dbReference type="Pfam" id="PF08889">
    <property type="entry name" value="WbqC"/>
    <property type="match status" value="1"/>
</dbReference>
<dbReference type="InterPro" id="IPR014985">
    <property type="entry name" value="WbqC"/>
</dbReference>
<accession>A0AAE6BRT3</accession>
<dbReference type="AlphaFoldDB" id="A0AAE6BRT3"/>
<protein>
    <submittedName>
        <fullName evidence="1">WbqC family protein</fullName>
    </submittedName>
</protein>
<dbReference type="EMBL" id="CP039908">
    <property type="protein sequence ID" value="QCM03082.1"/>
    <property type="molecule type" value="Genomic_DNA"/>
</dbReference>
<evidence type="ECO:0000313" key="1">
    <source>
        <dbReference type="EMBL" id="QCM03082.1"/>
    </source>
</evidence>
<reference evidence="1 2" key="1">
    <citation type="submission" date="2019-04" db="EMBL/GenBank/DDBJ databases">
        <title>Complete genome sequence of Agrobacterium tumefaciens CFBP6624.</title>
        <authorList>
            <person name="Haryono M."/>
            <person name="Lin Y.-C."/>
            <person name="Lai E.-M."/>
            <person name="Kuo C.-H."/>
        </authorList>
    </citation>
    <scope>NUCLEOTIDE SEQUENCE [LARGE SCALE GENOMIC DNA]</scope>
    <source>
        <strain evidence="1 2">CFBP6624</strain>
    </source>
</reference>
<proteinExistence type="predicted"/>
<dbReference type="RefSeq" id="WP_137087837.1">
    <property type="nucleotide sequence ID" value="NZ_CP039908.1"/>
</dbReference>
<name>A0AAE6BRT3_AGRTU</name>
<evidence type="ECO:0000313" key="2">
    <source>
        <dbReference type="Proteomes" id="UP000298646"/>
    </source>
</evidence>